<dbReference type="STRING" id="82996.ADP72_17915"/>
<evidence type="ECO:0000313" key="6">
    <source>
        <dbReference type="Proteomes" id="UP000594967"/>
    </source>
</evidence>
<evidence type="ECO:0000313" key="5">
    <source>
        <dbReference type="Proteomes" id="UP000248897"/>
    </source>
</evidence>
<gene>
    <name evidence="4" type="primary">ygiW</name>
    <name evidence="3" type="ORF">I6G64_19420</name>
    <name evidence="4" type="ORF">NCTC12961_04303</name>
</gene>
<dbReference type="AlphaFoldDB" id="A0A2X4UWT3"/>
<dbReference type="Pfam" id="PF04076">
    <property type="entry name" value="BOF"/>
    <property type="match status" value="1"/>
</dbReference>
<dbReference type="PANTHER" id="PTHR36571:SF1">
    <property type="entry name" value="PROTEIN YGIW"/>
    <property type="match status" value="1"/>
</dbReference>
<keyword evidence="6" id="KW-1185">Reference proteome</keyword>
<dbReference type="InterPro" id="IPR036700">
    <property type="entry name" value="BOBF_sf"/>
</dbReference>
<dbReference type="InterPro" id="IPR016052">
    <property type="entry name" value="YgiW/YdeI"/>
</dbReference>
<dbReference type="Proteomes" id="UP000248897">
    <property type="component" value="Chromosome 1"/>
</dbReference>
<dbReference type="NCBIfam" id="TIGR00156">
    <property type="entry name" value="YgiW/YdeI family stress tolerance OB fold protein"/>
    <property type="match status" value="1"/>
</dbReference>
<evidence type="ECO:0000313" key="3">
    <source>
        <dbReference type="EMBL" id="QPS19731.1"/>
    </source>
</evidence>
<organism evidence="4 5">
    <name type="scientific">Serratia plymuthica</name>
    <dbReference type="NCBI Taxonomy" id="82996"/>
    <lineage>
        <taxon>Bacteria</taxon>
        <taxon>Pseudomonadati</taxon>
        <taxon>Pseudomonadota</taxon>
        <taxon>Gammaproteobacteria</taxon>
        <taxon>Enterobacterales</taxon>
        <taxon>Yersiniaceae</taxon>
        <taxon>Serratia</taxon>
    </lineage>
</organism>
<dbReference type="EMBL" id="LS483469">
    <property type="protein sequence ID" value="SQI44316.1"/>
    <property type="molecule type" value="Genomic_DNA"/>
</dbReference>
<dbReference type="Proteomes" id="UP000594967">
    <property type="component" value="Chromosome"/>
</dbReference>
<dbReference type="InterPro" id="IPR005220">
    <property type="entry name" value="CarO-like"/>
</dbReference>
<evidence type="ECO:0000313" key="4">
    <source>
        <dbReference type="EMBL" id="SQI44316.1"/>
    </source>
</evidence>
<dbReference type="PANTHER" id="PTHR36571">
    <property type="entry name" value="PROTEIN YGIW"/>
    <property type="match status" value="1"/>
</dbReference>
<reference evidence="4 5" key="1">
    <citation type="submission" date="2018-06" db="EMBL/GenBank/DDBJ databases">
        <authorList>
            <consortium name="Pathogen Informatics"/>
            <person name="Doyle S."/>
        </authorList>
    </citation>
    <scope>NUCLEOTIDE SEQUENCE [LARGE SCALE GENOMIC DNA]</scope>
    <source>
        <strain evidence="4 5">NCTC12961</strain>
    </source>
</reference>
<feature type="chain" id="PRO_5015941993" evidence="2">
    <location>
        <begin position="20"/>
        <end position="143"/>
    </location>
</feature>
<dbReference type="EMBL" id="CP065673">
    <property type="protein sequence ID" value="QPS19731.1"/>
    <property type="molecule type" value="Genomic_DNA"/>
</dbReference>
<keyword evidence="1 2" id="KW-0732">Signal</keyword>
<dbReference type="SUPFAM" id="SSF101756">
    <property type="entry name" value="Hypothetical protein YgiW"/>
    <property type="match status" value="1"/>
</dbReference>
<protein>
    <submittedName>
        <fullName evidence="4">Uncharacterized conserved protein</fullName>
    </submittedName>
    <submittedName>
        <fullName evidence="3">YgiW/YdeI family stress tolerance OB fold protein</fullName>
    </submittedName>
</protein>
<dbReference type="NCBIfam" id="NF033674">
    <property type="entry name" value="stress_OB_fold"/>
    <property type="match status" value="1"/>
</dbReference>
<dbReference type="RefSeq" id="WP_063201461.1">
    <property type="nucleotide sequence ID" value="NZ_CAMITG010000004.1"/>
</dbReference>
<reference evidence="3 6" key="2">
    <citation type="submission" date="2020-12" db="EMBL/GenBank/DDBJ databases">
        <title>FDA dAtabase for Regulatory Grade micrObial Sequences (FDA-ARGOS): Supporting development and validation of Infectious Disease Dx tests.</title>
        <authorList>
            <person name="Sproer C."/>
            <person name="Gronow S."/>
            <person name="Severitt S."/>
            <person name="Schroder I."/>
            <person name="Tallon L."/>
            <person name="Sadzewicz L."/>
            <person name="Zhao X."/>
            <person name="Boylan J."/>
            <person name="Ott S."/>
            <person name="Bowen H."/>
            <person name="Vavikolanu K."/>
            <person name="Mehta A."/>
            <person name="Aluvathingal J."/>
            <person name="Nadendla S."/>
            <person name="Lowell S."/>
            <person name="Myers T."/>
            <person name="Yan Y."/>
            <person name="Sichtig H."/>
        </authorList>
    </citation>
    <scope>NUCLEOTIDE SEQUENCE [LARGE SCALE GENOMIC DNA]</scope>
    <source>
        <strain evidence="3 6">FDAARGOS_907</strain>
    </source>
</reference>
<feature type="signal peptide" evidence="2">
    <location>
        <begin position="1"/>
        <end position="19"/>
    </location>
</feature>
<evidence type="ECO:0000256" key="1">
    <source>
        <dbReference type="ARBA" id="ARBA00022729"/>
    </source>
</evidence>
<accession>A0A2X4UWT3</accession>
<evidence type="ECO:0000256" key="2">
    <source>
        <dbReference type="SAM" id="SignalP"/>
    </source>
</evidence>
<sequence>MKKYTLAALIALCSAPVLAQQGGFLDPSAPQTQTAPQGGFSGPSAALTTVDKVKSMSDDIWVMLQGNIEQRVGDDTYTFRDASGTLTVEIDKKRWNGQTITPKDKVQLEGKVDKDWSSVEVDVKNIKKLPQRSATGGEGSPPY</sequence>
<name>A0A2X4UWT3_SERPL</name>
<dbReference type="Gene3D" id="2.40.50.200">
    <property type="entry name" value="Bacterial OB-fold"/>
    <property type="match status" value="1"/>
</dbReference>
<proteinExistence type="predicted"/>